<dbReference type="AlphaFoldDB" id="A0A5C6AAL3"/>
<organism evidence="2 3">
    <name type="scientific">Botrimarina colliarenosi</name>
    <dbReference type="NCBI Taxonomy" id="2528001"/>
    <lineage>
        <taxon>Bacteria</taxon>
        <taxon>Pseudomonadati</taxon>
        <taxon>Planctomycetota</taxon>
        <taxon>Planctomycetia</taxon>
        <taxon>Pirellulales</taxon>
        <taxon>Lacipirellulaceae</taxon>
        <taxon>Botrimarina</taxon>
    </lineage>
</organism>
<feature type="signal peptide" evidence="1">
    <location>
        <begin position="1"/>
        <end position="19"/>
    </location>
</feature>
<gene>
    <name evidence="2" type="ORF">Pla108_31730</name>
</gene>
<evidence type="ECO:0000313" key="3">
    <source>
        <dbReference type="Proteomes" id="UP000317421"/>
    </source>
</evidence>
<comment type="caution">
    <text evidence="2">The sequence shown here is derived from an EMBL/GenBank/DDBJ whole genome shotgun (WGS) entry which is preliminary data.</text>
</comment>
<dbReference type="Proteomes" id="UP000317421">
    <property type="component" value="Unassembled WGS sequence"/>
</dbReference>
<accession>A0A5C6AAL3</accession>
<dbReference type="NCBIfam" id="TIGR02595">
    <property type="entry name" value="PEP_CTERM"/>
    <property type="match status" value="1"/>
</dbReference>
<feature type="chain" id="PRO_5022960510" description="PEP-CTERM protein-sorting domain-containing protein" evidence="1">
    <location>
        <begin position="20"/>
        <end position="228"/>
    </location>
</feature>
<keyword evidence="3" id="KW-1185">Reference proteome</keyword>
<proteinExistence type="predicted"/>
<dbReference type="EMBL" id="SJPR01000004">
    <property type="protein sequence ID" value="TWT96091.1"/>
    <property type="molecule type" value="Genomic_DNA"/>
</dbReference>
<dbReference type="InterPro" id="IPR013424">
    <property type="entry name" value="Ice-binding_C"/>
</dbReference>
<reference evidence="2 3" key="1">
    <citation type="submission" date="2019-02" db="EMBL/GenBank/DDBJ databases">
        <title>Deep-cultivation of Planctomycetes and their phenomic and genomic characterization uncovers novel biology.</title>
        <authorList>
            <person name="Wiegand S."/>
            <person name="Jogler M."/>
            <person name="Boedeker C."/>
            <person name="Pinto D."/>
            <person name="Vollmers J."/>
            <person name="Rivas-Marin E."/>
            <person name="Kohn T."/>
            <person name="Peeters S.H."/>
            <person name="Heuer A."/>
            <person name="Rast P."/>
            <person name="Oberbeckmann S."/>
            <person name="Bunk B."/>
            <person name="Jeske O."/>
            <person name="Meyerdierks A."/>
            <person name="Storesund J.E."/>
            <person name="Kallscheuer N."/>
            <person name="Luecker S."/>
            <person name="Lage O.M."/>
            <person name="Pohl T."/>
            <person name="Merkel B.J."/>
            <person name="Hornburger P."/>
            <person name="Mueller R.-W."/>
            <person name="Bruemmer F."/>
            <person name="Labrenz M."/>
            <person name="Spormann A.M."/>
            <person name="Op Den Camp H."/>
            <person name="Overmann J."/>
            <person name="Amann R."/>
            <person name="Jetten M.S.M."/>
            <person name="Mascher T."/>
            <person name="Medema M.H."/>
            <person name="Devos D.P."/>
            <person name="Kaster A.-K."/>
            <person name="Ovreas L."/>
            <person name="Rohde M."/>
            <person name="Galperin M.Y."/>
            <person name="Jogler C."/>
        </authorList>
    </citation>
    <scope>NUCLEOTIDE SEQUENCE [LARGE SCALE GENOMIC DNA]</scope>
    <source>
        <strain evidence="2 3">Pla108</strain>
    </source>
</reference>
<evidence type="ECO:0000256" key="1">
    <source>
        <dbReference type="SAM" id="SignalP"/>
    </source>
</evidence>
<dbReference type="RefSeq" id="WP_146445878.1">
    <property type="nucleotide sequence ID" value="NZ_SJPR01000004.1"/>
</dbReference>
<evidence type="ECO:0008006" key="4">
    <source>
        <dbReference type="Google" id="ProtNLM"/>
    </source>
</evidence>
<evidence type="ECO:0000313" key="2">
    <source>
        <dbReference type="EMBL" id="TWT96091.1"/>
    </source>
</evidence>
<sequence precursor="true">MTLRNVLPMLVAIFGMASAGNAGMINTIIGNFDIAFDGQTGEITDFNRPDGGNLLPAEARTFSSLEIEVDGISEEMLMNPPDALWGDLKITNLGAELATGSLQNNVGGSGNPTAYGFDYFDGNGNNLRIGIDDISYTVVQTGLPGLNFFNFFAEGKVISQSLPGGWEYGEDVLLSYSATEVMVLSGQTGVRSLVASGVMTITGNMIPEPSSLVMMVLGSAASCCFRRR</sequence>
<name>A0A5C6AAL3_9BACT</name>
<keyword evidence="1" id="KW-0732">Signal</keyword>
<dbReference type="OrthoDB" id="274054at2"/>
<protein>
    <recommendedName>
        <fullName evidence="4">PEP-CTERM protein-sorting domain-containing protein</fullName>
    </recommendedName>
</protein>